<evidence type="ECO:0000313" key="1">
    <source>
        <dbReference type="EMBL" id="URL60098.1"/>
    </source>
</evidence>
<gene>
    <name evidence="1" type="ORF">IM816_08485</name>
</gene>
<organism evidence="1 2">
    <name type="scientific">Luteibacter flocculans</name>
    <dbReference type="NCBI Taxonomy" id="2780091"/>
    <lineage>
        <taxon>Bacteria</taxon>
        <taxon>Pseudomonadati</taxon>
        <taxon>Pseudomonadota</taxon>
        <taxon>Gammaproteobacteria</taxon>
        <taxon>Lysobacterales</taxon>
        <taxon>Rhodanobacteraceae</taxon>
        <taxon>Luteibacter</taxon>
    </lineage>
</organism>
<dbReference type="Gene3D" id="3.40.50.12370">
    <property type="match status" value="1"/>
</dbReference>
<dbReference type="Proteomes" id="UP001056681">
    <property type="component" value="Chromosome"/>
</dbReference>
<accession>A0ABY4T5C0</accession>
<dbReference type="EMBL" id="CP063231">
    <property type="protein sequence ID" value="URL60098.1"/>
    <property type="molecule type" value="Genomic_DNA"/>
</dbReference>
<name>A0ABY4T5C0_9GAMM</name>
<dbReference type="RefSeq" id="WP_250340549.1">
    <property type="nucleotide sequence ID" value="NZ_CP063231.1"/>
</dbReference>
<sequence length="295" mass="30811">MPKPPFTSTSGDTGAMQTCLPTAGDVLAIVASPHDVASYVACRLAARAHGSVTGCAMSTAFLGGHGFSHEATVLSLLDAPPSTVHAHDMEPGGNGDAFVHLARHEGVHSASWAVIETDVAARLSALASWHDLIVVQRPGDTGADPIDGLNQLLLRTGLPCLVLPVVCTPSSVFDRVVLAWDGSRAATKALRAVLPLLMAAKDVLLLDGATEPASSSVPQFDPITFLARHGVEATRTLLDVAPSAAGPALLERSRRFEADLLVMGAYGHAPLRERIFGGATRHVFGHGDIATFLHH</sequence>
<protein>
    <submittedName>
        <fullName evidence="1">Universal stress protein</fullName>
    </submittedName>
</protein>
<dbReference type="SUPFAM" id="SSF52402">
    <property type="entry name" value="Adenine nucleotide alpha hydrolases-like"/>
    <property type="match status" value="1"/>
</dbReference>
<reference evidence="1" key="1">
    <citation type="submission" date="2020-10" db="EMBL/GenBank/DDBJ databases">
        <title>Whole-genome sequence of Luteibacter sp. EIF3.</title>
        <authorList>
            <person name="Friedrich I."/>
            <person name="Hertel R."/>
            <person name="Daniel R."/>
        </authorList>
    </citation>
    <scope>NUCLEOTIDE SEQUENCE</scope>
    <source>
        <strain evidence="1">EIF3</strain>
    </source>
</reference>
<keyword evidence="2" id="KW-1185">Reference proteome</keyword>
<proteinExistence type="predicted"/>
<dbReference type="CDD" id="cd00293">
    <property type="entry name" value="USP-like"/>
    <property type="match status" value="1"/>
</dbReference>
<evidence type="ECO:0000313" key="2">
    <source>
        <dbReference type="Proteomes" id="UP001056681"/>
    </source>
</evidence>